<dbReference type="AlphaFoldDB" id="W6UIC7"/>
<dbReference type="GO" id="GO:0098560">
    <property type="term" value="C:cytoplasmic side of late endosome membrane"/>
    <property type="evidence" value="ECO:0007669"/>
    <property type="project" value="TreeGrafter"/>
</dbReference>
<evidence type="ECO:0000256" key="8">
    <source>
        <dbReference type="SAM" id="MobiDB-lite"/>
    </source>
</evidence>
<proteinExistence type="inferred from homology"/>
<sequence length="149" mass="16341">MHNTFYPISHFFCEVLSILDFLKYTMSSKNNSEEEVKPCPPTPSPEGEGVPQTPLPLADCAEPSANPVVSEPVIHHRTPTVTKCPNCEVEVVSNVTYRNGMCVWLSCAGCAAIGGILGCCLIPFYVKSFKDVEHSCPHCYYRLGVCKAL</sequence>
<evidence type="ECO:0000256" key="6">
    <source>
        <dbReference type="ARBA" id="ARBA00022833"/>
    </source>
</evidence>
<feature type="domain" description="LITAF" evidence="10">
    <location>
        <begin position="64"/>
        <end position="148"/>
    </location>
</feature>
<gene>
    <name evidence="11" type="ORF">EGR_04252</name>
</gene>
<dbReference type="OrthoDB" id="4713066at2759"/>
<name>W6UIC7_ECHGR</name>
<organism evidence="11 12">
    <name type="scientific">Echinococcus granulosus</name>
    <name type="common">Hydatid tapeworm</name>
    <dbReference type="NCBI Taxonomy" id="6210"/>
    <lineage>
        <taxon>Eukaryota</taxon>
        <taxon>Metazoa</taxon>
        <taxon>Spiralia</taxon>
        <taxon>Lophotrochozoa</taxon>
        <taxon>Platyhelminthes</taxon>
        <taxon>Cestoda</taxon>
        <taxon>Eucestoda</taxon>
        <taxon>Cyclophyllidea</taxon>
        <taxon>Taeniidae</taxon>
        <taxon>Echinococcus</taxon>
        <taxon>Echinococcus granulosus group</taxon>
    </lineage>
</organism>
<evidence type="ECO:0000256" key="1">
    <source>
        <dbReference type="ARBA" id="ARBA00004414"/>
    </source>
</evidence>
<dbReference type="PANTHER" id="PTHR23292:SF45">
    <property type="entry name" value="LIPOPOLYSACCHARIDE-INDUCED TUMOR NECROSIS FACTOR-ALPHA FACTOR HOMOLOG"/>
    <property type="match status" value="1"/>
</dbReference>
<feature type="transmembrane region" description="Helical" evidence="9">
    <location>
        <begin position="103"/>
        <end position="126"/>
    </location>
</feature>
<evidence type="ECO:0000256" key="9">
    <source>
        <dbReference type="SAM" id="Phobius"/>
    </source>
</evidence>
<feature type="region of interest" description="Disordered" evidence="8">
    <location>
        <begin position="32"/>
        <end position="55"/>
    </location>
</feature>
<evidence type="ECO:0000256" key="2">
    <source>
        <dbReference type="ARBA" id="ARBA00004481"/>
    </source>
</evidence>
<dbReference type="Pfam" id="PF10601">
    <property type="entry name" value="zf-LITAF-like"/>
    <property type="match status" value="1"/>
</dbReference>
<keyword evidence="5" id="KW-0479">Metal-binding</keyword>
<protein>
    <submittedName>
        <fullName evidence="11">Lipopolysaccharide-induced tumor necrosis factor-alpha factor</fullName>
    </submittedName>
</protein>
<keyword evidence="9" id="KW-0812">Transmembrane</keyword>
<comment type="similarity">
    <text evidence="4">Belongs to the CDIP1/LITAF family.</text>
</comment>
<reference evidence="11 12" key="1">
    <citation type="journal article" date="2013" name="Nat. Genet.">
        <title>The genome of the hydatid tapeworm Echinococcus granulosus.</title>
        <authorList>
            <person name="Zheng H."/>
            <person name="Zhang W."/>
            <person name="Zhang L."/>
            <person name="Zhang Z."/>
            <person name="Li J."/>
            <person name="Lu G."/>
            <person name="Zhu Y."/>
            <person name="Wang Y."/>
            <person name="Huang Y."/>
            <person name="Liu J."/>
            <person name="Kang H."/>
            <person name="Chen J."/>
            <person name="Wang L."/>
            <person name="Chen A."/>
            <person name="Yu S."/>
            <person name="Gao Z."/>
            <person name="Jin L."/>
            <person name="Gu W."/>
            <person name="Wang Z."/>
            <person name="Zhao L."/>
            <person name="Shi B."/>
            <person name="Wen H."/>
            <person name="Lin R."/>
            <person name="Jones M.K."/>
            <person name="Brejova B."/>
            <person name="Vinar T."/>
            <person name="Zhao G."/>
            <person name="McManus D.P."/>
            <person name="Chen Z."/>
            <person name="Zhou Y."/>
            <person name="Wang S."/>
        </authorList>
    </citation>
    <scope>NUCLEOTIDE SEQUENCE [LARGE SCALE GENOMIC DNA]</scope>
</reference>
<dbReference type="Proteomes" id="UP000019149">
    <property type="component" value="Unassembled WGS sequence"/>
</dbReference>
<dbReference type="RefSeq" id="XP_024352009.1">
    <property type="nucleotide sequence ID" value="XM_024493501.1"/>
</dbReference>
<evidence type="ECO:0000313" key="11">
    <source>
        <dbReference type="EMBL" id="EUB60813.1"/>
    </source>
</evidence>
<dbReference type="EMBL" id="APAU02000026">
    <property type="protein sequence ID" value="EUB60813.1"/>
    <property type="molecule type" value="Genomic_DNA"/>
</dbReference>
<evidence type="ECO:0000313" key="12">
    <source>
        <dbReference type="Proteomes" id="UP000019149"/>
    </source>
</evidence>
<evidence type="ECO:0000256" key="3">
    <source>
        <dbReference type="ARBA" id="ARBA00004630"/>
    </source>
</evidence>
<keyword evidence="12" id="KW-1185">Reference proteome</keyword>
<accession>W6UIC7</accession>
<keyword evidence="7 9" id="KW-0472">Membrane</keyword>
<dbReference type="OMA" id="HHRTPTV"/>
<dbReference type="CTD" id="36339967"/>
<dbReference type="InterPro" id="IPR037519">
    <property type="entry name" value="LITAF_fam"/>
</dbReference>
<evidence type="ECO:0000256" key="7">
    <source>
        <dbReference type="ARBA" id="ARBA00023136"/>
    </source>
</evidence>
<dbReference type="GO" id="GO:0098574">
    <property type="term" value="C:cytoplasmic side of lysosomal membrane"/>
    <property type="evidence" value="ECO:0007669"/>
    <property type="project" value="TreeGrafter"/>
</dbReference>
<dbReference type="InterPro" id="IPR006629">
    <property type="entry name" value="LITAF"/>
</dbReference>
<dbReference type="GeneID" id="36339967"/>
<comment type="subcellular location">
    <subcellularLocation>
        <location evidence="2">Endosome membrane</location>
        <topology evidence="2">Peripheral membrane protein</topology>
    </subcellularLocation>
    <subcellularLocation>
        <location evidence="1">Late endosome membrane</location>
    </subcellularLocation>
    <subcellularLocation>
        <location evidence="3">Lysosome membrane</location>
        <topology evidence="3">Peripheral membrane protein</topology>
        <orientation evidence="3">Cytoplasmic side</orientation>
    </subcellularLocation>
</comment>
<evidence type="ECO:0000256" key="5">
    <source>
        <dbReference type="ARBA" id="ARBA00022723"/>
    </source>
</evidence>
<dbReference type="STRING" id="6210.W6UIC7"/>
<keyword evidence="9" id="KW-1133">Transmembrane helix</keyword>
<keyword evidence="6" id="KW-0862">Zinc</keyword>
<dbReference type="GO" id="GO:0005634">
    <property type="term" value="C:nucleus"/>
    <property type="evidence" value="ECO:0007669"/>
    <property type="project" value="TreeGrafter"/>
</dbReference>
<evidence type="ECO:0000259" key="10">
    <source>
        <dbReference type="PROSITE" id="PS51837"/>
    </source>
</evidence>
<dbReference type="SMART" id="SM00714">
    <property type="entry name" value="LITAF"/>
    <property type="match status" value="1"/>
</dbReference>
<dbReference type="PROSITE" id="PS51837">
    <property type="entry name" value="LITAF"/>
    <property type="match status" value="1"/>
</dbReference>
<comment type="caution">
    <text evidence="11">The sequence shown here is derived from an EMBL/GenBank/DDBJ whole genome shotgun (WGS) entry which is preliminary data.</text>
</comment>
<dbReference type="KEGG" id="egl:EGR_04252"/>
<dbReference type="GO" id="GO:0008270">
    <property type="term" value="F:zinc ion binding"/>
    <property type="evidence" value="ECO:0007669"/>
    <property type="project" value="TreeGrafter"/>
</dbReference>
<evidence type="ECO:0000256" key="4">
    <source>
        <dbReference type="ARBA" id="ARBA00005975"/>
    </source>
</evidence>
<dbReference type="PANTHER" id="PTHR23292">
    <property type="entry name" value="LIPOPOLYSACCHARIDE-INDUCED TUMOR NECROSIS FACTOR-ALPHA FACTOR"/>
    <property type="match status" value="1"/>
</dbReference>